<proteinExistence type="predicted"/>
<dbReference type="AlphaFoldDB" id="A0A0S3QW64"/>
<evidence type="ECO:0000313" key="1">
    <source>
        <dbReference type="EMBL" id="BAT72553.1"/>
    </source>
</evidence>
<dbReference type="PIRSF" id="PIRSF006421">
    <property type="entry name" value="UCP006421"/>
    <property type="match status" value="1"/>
</dbReference>
<dbReference type="RefSeq" id="WP_068550714.1">
    <property type="nucleotide sequence ID" value="NZ_AP013035.1"/>
</dbReference>
<sequence>MSFYRRWINPQGLVSFRVKIAESDLLVLAEKDLRKEVEVLLLEARKQILDYMERFPAFARSLIPLEPAADAPDIVKKMCEAGKKAKVGPFAAVAGAVAEYVGKGLIPFSNEVIVENGGDIYLNVKKGKQVAIYAGNSPFSGKISVRIPSGEWGLATSSGTVGHSLSLGKADAAVVFAKEAPLADAFATALGNRVKSADDIEPALNWLSQCTREGVLGALVIVGDKLGVWNLEITSLKSS</sequence>
<dbReference type="STRING" id="1298851.TST_1769"/>
<dbReference type="InterPro" id="IPR007183">
    <property type="entry name" value="UPF0280"/>
</dbReference>
<protein>
    <submittedName>
        <fullName evidence="1">Uncharacterized protein</fullName>
    </submittedName>
</protein>
<keyword evidence="2" id="KW-1185">Reference proteome</keyword>
<dbReference type="Proteomes" id="UP000063234">
    <property type="component" value="Chromosome"/>
</dbReference>
<reference evidence="2" key="1">
    <citation type="journal article" date="2018" name="Science">
        <title>A primordial and reversible TCA cycle in a facultatively chemolithoautotrophic thermophile.</title>
        <authorList>
            <person name="Nunoura T."/>
            <person name="Chikaraishi Y."/>
            <person name="Izaki R."/>
            <person name="Suwa T."/>
            <person name="Sato T."/>
            <person name="Harada T."/>
            <person name="Mori K."/>
            <person name="Kato Y."/>
            <person name="Miyazaki M."/>
            <person name="Shimamura S."/>
            <person name="Yanagawa K."/>
            <person name="Shuto A."/>
            <person name="Ohkouchi N."/>
            <person name="Fujita N."/>
            <person name="Takaki Y."/>
            <person name="Atomi H."/>
            <person name="Takai K."/>
        </authorList>
    </citation>
    <scope>NUCLEOTIDE SEQUENCE [LARGE SCALE GENOMIC DNA]</scope>
    <source>
        <strain evidence="2">DSM 17441 / JCM 13301 / NBRC 103674 / ABI70S6</strain>
    </source>
</reference>
<name>A0A0S3QW64_THET7</name>
<gene>
    <name evidence="1" type="ORF">TST_1769</name>
</gene>
<accession>A0A0S3QW64</accession>
<dbReference type="InterPro" id="IPR003374">
    <property type="entry name" value="ApbE-like_sf"/>
</dbReference>
<evidence type="ECO:0000313" key="2">
    <source>
        <dbReference type="Proteomes" id="UP000063234"/>
    </source>
</evidence>
<dbReference type="OrthoDB" id="9787842at2"/>
<dbReference type="SUPFAM" id="SSF143631">
    <property type="entry name" value="ApbE-like"/>
    <property type="match status" value="1"/>
</dbReference>
<dbReference type="EMBL" id="AP013035">
    <property type="protein sequence ID" value="BAT72553.1"/>
    <property type="molecule type" value="Genomic_DNA"/>
</dbReference>
<organism evidence="1 2">
    <name type="scientific">Thermosulfidibacter takaii (strain DSM 17441 / JCM 13301 / NBRC 103674 / ABI70S6)</name>
    <dbReference type="NCBI Taxonomy" id="1298851"/>
    <lineage>
        <taxon>Bacteria</taxon>
        <taxon>Pseudomonadati</taxon>
        <taxon>Thermosulfidibacterota</taxon>
        <taxon>Thermosulfidibacteria</taxon>
        <taxon>Thermosulfidibacterales</taxon>
        <taxon>Thermosulfidibacteraceae</taxon>
    </lineage>
</organism>
<dbReference type="Gene3D" id="3.10.520.10">
    <property type="entry name" value="ApbE-like domains"/>
    <property type="match status" value="1"/>
</dbReference>
<dbReference type="KEGG" id="ttk:TST_1769"/>